<feature type="binding site" evidence="9">
    <location>
        <position position="114"/>
    </location>
    <ligand>
        <name>5-amino-6-(D-ribitylamino)uracil</name>
        <dbReference type="ChEBI" id="CHEBI:15934"/>
    </ligand>
</feature>
<dbReference type="Proteomes" id="UP001228113">
    <property type="component" value="Chromosome"/>
</dbReference>
<dbReference type="InterPro" id="IPR034964">
    <property type="entry name" value="LS"/>
</dbReference>
<dbReference type="PANTHER" id="PTHR21058">
    <property type="entry name" value="6,7-DIMETHYL-8-RIBITYLLUMAZINE SYNTHASE DMRL SYNTHASE LUMAZINE SYNTHASE"/>
    <property type="match status" value="1"/>
</dbReference>
<dbReference type="HAMAP" id="MF_00178">
    <property type="entry name" value="Lumazine_synth"/>
    <property type="match status" value="1"/>
</dbReference>
<dbReference type="PANTHER" id="PTHR21058:SF0">
    <property type="entry name" value="6,7-DIMETHYL-8-RIBITYLLUMAZINE SYNTHASE"/>
    <property type="match status" value="1"/>
</dbReference>
<dbReference type="GO" id="GO:0009231">
    <property type="term" value="P:riboflavin biosynthetic process"/>
    <property type="evidence" value="ECO:0007669"/>
    <property type="project" value="UniProtKB-UniRule"/>
</dbReference>
<evidence type="ECO:0000313" key="10">
    <source>
        <dbReference type="EMBL" id="BDU75773.1"/>
    </source>
</evidence>
<dbReference type="SUPFAM" id="SSF52121">
    <property type="entry name" value="Lumazine synthase"/>
    <property type="match status" value="1"/>
</dbReference>
<name>A0AA48KET1_9BACT</name>
<evidence type="ECO:0000256" key="2">
    <source>
        <dbReference type="ARBA" id="ARBA00007424"/>
    </source>
</evidence>
<evidence type="ECO:0000256" key="5">
    <source>
        <dbReference type="ARBA" id="ARBA00022679"/>
    </source>
</evidence>
<comment type="similarity">
    <text evidence="2 9">Belongs to the DMRL synthase family.</text>
</comment>
<feature type="binding site" evidence="9">
    <location>
        <position position="23"/>
    </location>
    <ligand>
        <name>5-amino-6-(D-ribitylamino)uracil</name>
        <dbReference type="ChEBI" id="CHEBI:15934"/>
    </ligand>
</feature>
<dbReference type="CDD" id="cd09209">
    <property type="entry name" value="Lumazine_synthase-I"/>
    <property type="match status" value="1"/>
</dbReference>
<keyword evidence="5 9" id="KW-0808">Transferase</keyword>
<feature type="active site" description="Proton donor" evidence="9">
    <location>
        <position position="89"/>
    </location>
</feature>
<evidence type="ECO:0000256" key="8">
    <source>
        <dbReference type="ARBA" id="ARBA00072606"/>
    </source>
</evidence>
<keyword evidence="11" id="KW-1185">Reference proteome</keyword>
<dbReference type="Pfam" id="PF00885">
    <property type="entry name" value="DMRL_synthase"/>
    <property type="match status" value="1"/>
</dbReference>
<comment type="catalytic activity">
    <reaction evidence="6 9">
        <text>(2S)-2-hydroxy-3-oxobutyl phosphate + 5-amino-6-(D-ribitylamino)uracil = 6,7-dimethyl-8-(1-D-ribityl)lumazine + phosphate + 2 H2O + H(+)</text>
        <dbReference type="Rhea" id="RHEA:26152"/>
        <dbReference type="ChEBI" id="CHEBI:15377"/>
        <dbReference type="ChEBI" id="CHEBI:15378"/>
        <dbReference type="ChEBI" id="CHEBI:15934"/>
        <dbReference type="ChEBI" id="CHEBI:43474"/>
        <dbReference type="ChEBI" id="CHEBI:58201"/>
        <dbReference type="ChEBI" id="CHEBI:58830"/>
        <dbReference type="EC" id="2.5.1.78"/>
    </reaction>
</comment>
<dbReference type="NCBIfam" id="TIGR00114">
    <property type="entry name" value="lumazine-synth"/>
    <property type="match status" value="1"/>
</dbReference>
<dbReference type="KEGG" id="msea:METESE_07310"/>
<feature type="binding site" evidence="9">
    <location>
        <begin position="86"/>
        <end position="87"/>
    </location>
    <ligand>
        <name>(2S)-2-hydroxy-3-oxobutyl phosphate</name>
        <dbReference type="ChEBI" id="CHEBI:58830"/>
    </ligand>
</feature>
<evidence type="ECO:0000256" key="1">
    <source>
        <dbReference type="ARBA" id="ARBA00004917"/>
    </source>
</evidence>
<dbReference type="InterPro" id="IPR036467">
    <property type="entry name" value="LS/RS_sf"/>
</dbReference>
<proteinExistence type="inferred from homology"/>
<dbReference type="Gene3D" id="3.40.50.960">
    <property type="entry name" value="Lumazine/riboflavin synthase"/>
    <property type="match status" value="1"/>
</dbReference>
<dbReference type="GO" id="GO:0000906">
    <property type="term" value="F:6,7-dimethyl-8-ribityllumazine synthase activity"/>
    <property type="evidence" value="ECO:0007669"/>
    <property type="project" value="UniProtKB-UniRule"/>
</dbReference>
<gene>
    <name evidence="9" type="primary">ribH</name>
    <name evidence="10" type="ORF">METESE_07310</name>
</gene>
<dbReference type="EC" id="2.5.1.78" evidence="3 9"/>
<dbReference type="InterPro" id="IPR002180">
    <property type="entry name" value="LS/RS"/>
</dbReference>
<evidence type="ECO:0000313" key="11">
    <source>
        <dbReference type="Proteomes" id="UP001228113"/>
    </source>
</evidence>
<organism evidence="10 11">
    <name type="scientific">Mesoterricola sediminis</name>
    <dbReference type="NCBI Taxonomy" id="2927980"/>
    <lineage>
        <taxon>Bacteria</taxon>
        <taxon>Pseudomonadati</taxon>
        <taxon>Acidobacteriota</taxon>
        <taxon>Holophagae</taxon>
        <taxon>Holophagales</taxon>
        <taxon>Holophagaceae</taxon>
        <taxon>Mesoterricola</taxon>
    </lineage>
</organism>
<reference evidence="10" key="1">
    <citation type="journal article" date="2023" name="Int. J. Syst. Evol. Microbiol.">
        <title>Mesoterricola silvestris gen. nov., sp. nov., Mesoterricola sediminis sp. nov., Geothrix oryzae sp. nov., Geothrix edaphica sp. nov., Geothrix rubra sp. nov., and Geothrix limicola sp. nov., six novel members of Acidobacteriota isolated from soils.</title>
        <authorList>
            <person name="Itoh H."/>
            <person name="Sugisawa Y."/>
            <person name="Mise K."/>
            <person name="Xu Z."/>
            <person name="Kuniyasu M."/>
            <person name="Ushijima N."/>
            <person name="Kawano K."/>
            <person name="Kobayashi E."/>
            <person name="Shiratori Y."/>
            <person name="Masuda Y."/>
            <person name="Senoo K."/>
        </authorList>
    </citation>
    <scope>NUCLEOTIDE SEQUENCE</scope>
    <source>
        <strain evidence="10">W786</strain>
    </source>
</reference>
<dbReference type="FunFam" id="3.40.50.960:FF:000001">
    <property type="entry name" value="6,7-dimethyl-8-ribityllumazine synthase"/>
    <property type="match status" value="1"/>
</dbReference>
<dbReference type="EMBL" id="AP027081">
    <property type="protein sequence ID" value="BDU75773.1"/>
    <property type="molecule type" value="Genomic_DNA"/>
</dbReference>
<dbReference type="AlphaFoldDB" id="A0AA48KET1"/>
<comment type="pathway">
    <text evidence="1 9">Cofactor biosynthesis; riboflavin biosynthesis; riboflavin from 2-hydroxy-3-oxobutyl phosphate and 5-amino-6-(D-ribitylamino)uracil: step 1/2.</text>
</comment>
<accession>A0AA48KET1</accession>
<evidence type="ECO:0000256" key="7">
    <source>
        <dbReference type="ARBA" id="ARBA00058151"/>
    </source>
</evidence>
<keyword evidence="4 9" id="KW-0686">Riboflavin biosynthesis</keyword>
<sequence>MGIFEGQLRVEKGDRFALVAARFNEFIVDRLIGGATDCIIRHGGSEAQIDLIRVPGAFELPLVAKRAAKSGAYAGVIVLGAVIRGGTPHFDMIAAEVTKGTAQVALDAGIPVIFGVLTTDTVEQAIDRAGTKMGNKGWEAAQSLLETVDLLHVMGGKVQGGH</sequence>
<feature type="binding site" evidence="9">
    <location>
        <position position="128"/>
    </location>
    <ligand>
        <name>(2S)-2-hydroxy-3-oxobutyl phosphate</name>
        <dbReference type="ChEBI" id="CHEBI:58830"/>
    </ligand>
</feature>
<dbReference type="GO" id="GO:0005829">
    <property type="term" value="C:cytosol"/>
    <property type="evidence" value="ECO:0007669"/>
    <property type="project" value="TreeGrafter"/>
</dbReference>
<feature type="binding site" evidence="9">
    <location>
        <begin position="57"/>
        <end position="59"/>
    </location>
    <ligand>
        <name>5-amino-6-(D-ribitylamino)uracil</name>
        <dbReference type="ChEBI" id="CHEBI:15934"/>
    </ligand>
</feature>
<evidence type="ECO:0000256" key="6">
    <source>
        <dbReference type="ARBA" id="ARBA00048785"/>
    </source>
</evidence>
<comment type="function">
    <text evidence="7 9">Catalyzes the formation of 6,7-dimethyl-8-ribityllumazine by condensation of 5-amino-6-(D-ribitylamino)uracil with 3,4-dihydroxy-2-butanone 4-phosphate. This is the penultimate step in the biosynthesis of riboflavin.</text>
</comment>
<dbReference type="RefSeq" id="WP_243329243.1">
    <property type="nucleotide sequence ID" value="NZ_AP027081.1"/>
</dbReference>
<protein>
    <recommendedName>
        <fullName evidence="8 9">6,7-dimethyl-8-ribityllumazine synthase</fullName>
        <shortName evidence="9">DMRL synthase</shortName>
        <shortName evidence="9">LS</shortName>
        <shortName evidence="9">Lumazine synthase</shortName>
        <ecNumber evidence="3 9">2.5.1.78</ecNumber>
    </recommendedName>
</protein>
<dbReference type="GO" id="GO:0009349">
    <property type="term" value="C:riboflavin synthase complex"/>
    <property type="evidence" value="ECO:0007669"/>
    <property type="project" value="UniProtKB-UniRule"/>
</dbReference>
<feature type="binding site" evidence="9">
    <location>
        <begin position="81"/>
        <end position="83"/>
    </location>
    <ligand>
        <name>5-amino-6-(D-ribitylamino)uracil</name>
        <dbReference type="ChEBI" id="CHEBI:15934"/>
    </ligand>
</feature>
<evidence type="ECO:0000256" key="9">
    <source>
        <dbReference type="HAMAP-Rule" id="MF_00178"/>
    </source>
</evidence>
<evidence type="ECO:0000256" key="4">
    <source>
        <dbReference type="ARBA" id="ARBA00022619"/>
    </source>
</evidence>
<evidence type="ECO:0000256" key="3">
    <source>
        <dbReference type="ARBA" id="ARBA00012664"/>
    </source>
</evidence>